<keyword evidence="2" id="KW-1185">Reference proteome</keyword>
<name>A0ACA9SJ12_9GLOM</name>
<sequence>IPKISPDIFFNPNSTNPSKTPNSQQSENSNQTLSETNENQTPHTKDSEDDDIIMTDSNNDDNVNTNEPNRSQQTPILILNHSRSLC</sequence>
<evidence type="ECO:0000313" key="2">
    <source>
        <dbReference type="Proteomes" id="UP000789920"/>
    </source>
</evidence>
<protein>
    <submittedName>
        <fullName evidence="1">24868_t:CDS:1</fullName>
    </submittedName>
</protein>
<gene>
    <name evidence="1" type="ORF">RPERSI_LOCUS30630</name>
</gene>
<dbReference type="EMBL" id="CAJVQC010120217">
    <property type="protein sequence ID" value="CAG8838326.1"/>
    <property type="molecule type" value="Genomic_DNA"/>
</dbReference>
<evidence type="ECO:0000313" key="1">
    <source>
        <dbReference type="EMBL" id="CAG8838326.1"/>
    </source>
</evidence>
<feature type="non-terminal residue" evidence="1">
    <location>
        <position position="1"/>
    </location>
</feature>
<proteinExistence type="predicted"/>
<dbReference type="Proteomes" id="UP000789920">
    <property type="component" value="Unassembled WGS sequence"/>
</dbReference>
<comment type="caution">
    <text evidence="1">The sequence shown here is derived from an EMBL/GenBank/DDBJ whole genome shotgun (WGS) entry which is preliminary data.</text>
</comment>
<reference evidence="1" key="1">
    <citation type="submission" date="2021-06" db="EMBL/GenBank/DDBJ databases">
        <authorList>
            <person name="Kallberg Y."/>
            <person name="Tangrot J."/>
            <person name="Rosling A."/>
        </authorList>
    </citation>
    <scope>NUCLEOTIDE SEQUENCE</scope>
    <source>
        <strain evidence="1">MA461A</strain>
    </source>
</reference>
<organism evidence="1 2">
    <name type="scientific">Racocetra persica</name>
    <dbReference type="NCBI Taxonomy" id="160502"/>
    <lineage>
        <taxon>Eukaryota</taxon>
        <taxon>Fungi</taxon>
        <taxon>Fungi incertae sedis</taxon>
        <taxon>Mucoromycota</taxon>
        <taxon>Glomeromycotina</taxon>
        <taxon>Glomeromycetes</taxon>
        <taxon>Diversisporales</taxon>
        <taxon>Gigasporaceae</taxon>
        <taxon>Racocetra</taxon>
    </lineage>
</organism>
<feature type="non-terminal residue" evidence="1">
    <location>
        <position position="86"/>
    </location>
</feature>
<accession>A0ACA9SJ12</accession>